<gene>
    <name evidence="2" type="ORF">Bccel_1437</name>
</gene>
<dbReference type="OrthoDB" id="2081693at2"/>
<dbReference type="Proteomes" id="UP000036923">
    <property type="component" value="Unassembled WGS sequence"/>
</dbReference>
<dbReference type="Gene3D" id="2.30.30.40">
    <property type="entry name" value="SH3 Domains"/>
    <property type="match status" value="1"/>
</dbReference>
<dbReference type="RefSeq" id="WP_036943756.1">
    <property type="nucleotide sequence ID" value="NZ_JQKC01000023.1"/>
</dbReference>
<evidence type="ECO:0000313" key="3">
    <source>
        <dbReference type="Proteomes" id="UP000036923"/>
    </source>
</evidence>
<proteinExistence type="predicted"/>
<dbReference type="Pfam" id="PF08239">
    <property type="entry name" value="SH3_3"/>
    <property type="match status" value="1"/>
</dbReference>
<evidence type="ECO:0000259" key="1">
    <source>
        <dbReference type="Pfam" id="PF08239"/>
    </source>
</evidence>
<accession>A0A0L6JK86</accession>
<evidence type="ECO:0000313" key="2">
    <source>
        <dbReference type="EMBL" id="KNY26175.1"/>
    </source>
</evidence>
<organism evidence="2 3">
    <name type="scientific">Pseudobacteroides cellulosolvens ATCC 35603 = DSM 2933</name>
    <dbReference type="NCBI Taxonomy" id="398512"/>
    <lineage>
        <taxon>Bacteria</taxon>
        <taxon>Bacillati</taxon>
        <taxon>Bacillota</taxon>
        <taxon>Clostridia</taxon>
        <taxon>Eubacteriales</taxon>
        <taxon>Oscillospiraceae</taxon>
        <taxon>Pseudobacteroides</taxon>
    </lineage>
</organism>
<dbReference type="STRING" id="398512.Bccel_1437"/>
<sequence length="459" mass="53344">MMCSIKPDFLQYPDWYRLERETGTTINKLTNTKELSFYLKNSNEFIRRLAILRINDLKLKDSISVLMEVMDDLLESQMNKELAAWTIKSISSKWGMDIYINHKLLNKYYGDEKSIDIMRFSIYDNWSNALKFEFSENFLKAELDSDTDNLRQSEDLELDFSFSTKEWFFELLEGLICSIENNWMKLPGIVLRNLRKFIVFIVPILVLLPAKTVFKGLKGLYKSIASKINDKKLIKQDRKNIKREYSRNLLDSNDTKTPYRSIFEEENVTFSESLKKAVFKAAYVILTPLRLVLRYKKSVFTILLLAYLSCTYTNPGRNLVYKYTGMDIRQTQTQAIKYTRSVIDKLVLETENILKVFDNKEMSSLPQTTSETNNAPIIKSESKQLKFIVTANKGLYLRESPDSASKKPAIGLLKYNSTVIYLNINHSDKNGVKWYLVKALDGKEGWASSKYLKEVGSDK</sequence>
<keyword evidence="3" id="KW-1185">Reference proteome</keyword>
<feature type="domain" description="SH3b" evidence="1">
    <location>
        <begin position="394"/>
        <end position="453"/>
    </location>
</feature>
<reference evidence="3" key="1">
    <citation type="submission" date="2015-07" db="EMBL/GenBank/DDBJ databases">
        <title>Near-Complete Genome Sequence of the Cellulolytic Bacterium Bacteroides (Pseudobacteroides) cellulosolvens ATCC 35603.</title>
        <authorList>
            <person name="Dassa B."/>
            <person name="Utturkar S.M."/>
            <person name="Klingeman D.M."/>
            <person name="Hurt R.A."/>
            <person name="Keller M."/>
            <person name="Xu J."/>
            <person name="Reddy Y.H.K."/>
            <person name="Borovok I."/>
            <person name="Grinberg I.R."/>
            <person name="Lamed R."/>
            <person name="Zhivin O."/>
            <person name="Bayer E.A."/>
            <person name="Brown S.D."/>
        </authorList>
    </citation>
    <scope>NUCLEOTIDE SEQUENCE [LARGE SCALE GENOMIC DNA]</scope>
    <source>
        <strain evidence="3">DSM 2933</strain>
    </source>
</reference>
<dbReference type="InterPro" id="IPR003646">
    <property type="entry name" value="SH3-like_bac-type"/>
</dbReference>
<dbReference type="AlphaFoldDB" id="A0A0L6JK86"/>
<name>A0A0L6JK86_9FIRM</name>
<protein>
    <submittedName>
        <fullName evidence="2">SH3 domain protein</fullName>
    </submittedName>
</protein>
<comment type="caution">
    <text evidence="2">The sequence shown here is derived from an EMBL/GenBank/DDBJ whole genome shotgun (WGS) entry which is preliminary data.</text>
</comment>
<dbReference type="EMBL" id="LGTC01000001">
    <property type="protein sequence ID" value="KNY26175.1"/>
    <property type="molecule type" value="Genomic_DNA"/>
</dbReference>
<dbReference type="eggNOG" id="ENOG5033UY8">
    <property type="taxonomic scope" value="Bacteria"/>
</dbReference>